<dbReference type="HOGENOM" id="CLU_054493_1_0_9"/>
<dbReference type="InterPro" id="IPR016154">
    <property type="entry name" value="Heat_shock_Hsp33_C"/>
</dbReference>
<keyword evidence="5 6" id="KW-0676">Redox-active center</keyword>
<keyword evidence="4 6" id="KW-0143">Chaperone</keyword>
<keyword evidence="1 6" id="KW-0963">Cytoplasm</keyword>
<feature type="disulfide bond" description="Redox-active" evidence="6">
    <location>
        <begin position="237"/>
        <end position="239"/>
    </location>
</feature>
<dbReference type="InterPro" id="IPR016153">
    <property type="entry name" value="Heat_shock_Hsp33_N"/>
</dbReference>
<comment type="function">
    <text evidence="6">Redox regulated molecular chaperone. Protects both thermally unfolding and oxidatively damaged proteins from irreversible aggregation. Plays an important role in the bacterial defense system toward oxidative stress.</text>
</comment>
<dbReference type="SUPFAM" id="SSF118352">
    <property type="entry name" value="HSP33 redox switch-like"/>
    <property type="match status" value="1"/>
</dbReference>
<dbReference type="eggNOG" id="COG1281">
    <property type="taxonomic scope" value="Bacteria"/>
</dbReference>
<evidence type="ECO:0000313" key="7">
    <source>
        <dbReference type="EMBL" id="ADU26016.1"/>
    </source>
</evidence>
<evidence type="ECO:0000256" key="4">
    <source>
        <dbReference type="ARBA" id="ARBA00023186"/>
    </source>
</evidence>
<evidence type="ECO:0000256" key="1">
    <source>
        <dbReference type="ARBA" id="ARBA00022490"/>
    </source>
</evidence>
<dbReference type="GO" id="GO:0051082">
    <property type="term" value="F:unfolded protein binding"/>
    <property type="evidence" value="ECO:0007669"/>
    <property type="project" value="UniProtKB-UniRule"/>
</dbReference>
<comment type="PTM">
    <text evidence="6">Under oxidizing conditions two disulfide bonds are formed involving the reactive cysteines. Under reducing conditions zinc is bound to the reactive cysteines and the protein is inactive.</text>
</comment>
<keyword evidence="2 6" id="KW-0862">Zinc</keyword>
<dbReference type="SUPFAM" id="SSF64397">
    <property type="entry name" value="Hsp33 domain"/>
    <property type="match status" value="1"/>
</dbReference>
<dbReference type="Proteomes" id="UP000001551">
    <property type="component" value="Chromosome"/>
</dbReference>
<organism evidence="7 8">
    <name type="scientific">Ethanoligenens harbinense (strain DSM 18485 / JCM 12961 / CGMCC 1.5033 / YUAN-3)</name>
    <dbReference type="NCBI Taxonomy" id="663278"/>
    <lineage>
        <taxon>Bacteria</taxon>
        <taxon>Bacillati</taxon>
        <taxon>Bacillota</taxon>
        <taxon>Clostridia</taxon>
        <taxon>Eubacteriales</taxon>
        <taxon>Oscillospiraceae</taxon>
        <taxon>Ethanoligenens</taxon>
    </lineage>
</organism>
<name>E6U8M5_ETHHY</name>
<comment type="similarity">
    <text evidence="6">Belongs to the HSP33 family.</text>
</comment>
<gene>
    <name evidence="6" type="primary">hslO</name>
    <name evidence="7" type="ordered locus">Ethha_0431</name>
</gene>
<dbReference type="AlphaFoldDB" id="E6U8M5"/>
<accession>E6U8M5</accession>
<dbReference type="GO" id="GO:0042026">
    <property type="term" value="P:protein refolding"/>
    <property type="evidence" value="ECO:0007669"/>
    <property type="project" value="TreeGrafter"/>
</dbReference>
<dbReference type="NCBIfam" id="NF001033">
    <property type="entry name" value="PRK00114.1"/>
    <property type="match status" value="1"/>
</dbReference>
<dbReference type="RefSeq" id="WP_013484397.1">
    <property type="nucleotide sequence ID" value="NC_014828.1"/>
</dbReference>
<dbReference type="Pfam" id="PF01430">
    <property type="entry name" value="HSP33"/>
    <property type="match status" value="1"/>
</dbReference>
<sequence>MGRLIRAITGDGTIVAYALDATDMVRQAETIHKTSAVVTAALGRLLTAASMMGVMLKGKDDSITLRVNGDGPAGMLIAVADSQGNVKGYVENPVVELPLNAEGKLDVGGAVGRRGTLQVLKDLNLKEPYVGHTSIVSGEIAEDITQYLATSEQVPSVCALGVLVDTDLSVRVAGGYIIQLLPFADEAAVGRLEQNLKRVPAVTAAMDAGQTPEDLVRQVLDGFELEILDECNADYVCECSRERVENALRSMGATELHAMIEEQGGAEVLCHFCGKTYRFGAEELENLIPPAK</sequence>
<dbReference type="GO" id="GO:0044183">
    <property type="term" value="F:protein folding chaperone"/>
    <property type="evidence" value="ECO:0007669"/>
    <property type="project" value="TreeGrafter"/>
</dbReference>
<dbReference type="CDD" id="cd00498">
    <property type="entry name" value="Hsp33"/>
    <property type="match status" value="1"/>
</dbReference>
<comment type="subcellular location">
    <subcellularLocation>
        <location evidence="6">Cytoplasm</location>
    </subcellularLocation>
</comment>
<evidence type="ECO:0000256" key="5">
    <source>
        <dbReference type="ARBA" id="ARBA00023284"/>
    </source>
</evidence>
<dbReference type="HAMAP" id="MF_00117">
    <property type="entry name" value="HslO"/>
    <property type="match status" value="1"/>
</dbReference>
<feature type="disulfide bond" description="Redox-active" evidence="6">
    <location>
        <begin position="270"/>
        <end position="273"/>
    </location>
</feature>
<evidence type="ECO:0000313" key="8">
    <source>
        <dbReference type="Proteomes" id="UP000001551"/>
    </source>
</evidence>
<keyword evidence="8" id="KW-1185">Reference proteome</keyword>
<evidence type="ECO:0000256" key="2">
    <source>
        <dbReference type="ARBA" id="ARBA00022833"/>
    </source>
</evidence>
<protein>
    <recommendedName>
        <fullName evidence="6">33 kDa chaperonin</fullName>
    </recommendedName>
    <alternativeName>
        <fullName evidence="6">Heat shock protein 33 homolog</fullName>
        <shortName evidence="6">HSP33</shortName>
    </alternativeName>
</protein>
<dbReference type="PANTHER" id="PTHR30111">
    <property type="entry name" value="33 KDA CHAPERONIN"/>
    <property type="match status" value="1"/>
</dbReference>
<evidence type="ECO:0000256" key="3">
    <source>
        <dbReference type="ARBA" id="ARBA00023157"/>
    </source>
</evidence>
<dbReference type="Gene3D" id="3.90.1280.10">
    <property type="entry name" value="HSP33 redox switch-like"/>
    <property type="match status" value="1"/>
</dbReference>
<dbReference type="InterPro" id="IPR000397">
    <property type="entry name" value="Heat_shock_Hsp33"/>
</dbReference>
<dbReference type="PANTHER" id="PTHR30111:SF1">
    <property type="entry name" value="33 KDA CHAPERONIN"/>
    <property type="match status" value="1"/>
</dbReference>
<dbReference type="STRING" id="663278.Ethha_0431"/>
<reference evidence="7 8" key="1">
    <citation type="submission" date="2010-12" db="EMBL/GenBank/DDBJ databases">
        <title>Complete sequence of Ethanoligenens harbinense YUAN-3.</title>
        <authorList>
            <person name="Lucas S."/>
            <person name="Copeland A."/>
            <person name="Lapidus A."/>
            <person name="Cheng J.-F."/>
            <person name="Bruce D."/>
            <person name="Goodwin L."/>
            <person name="Pitluck S."/>
            <person name="Chertkov O."/>
            <person name="Misra M."/>
            <person name="Detter J.C."/>
            <person name="Han C."/>
            <person name="Tapia R."/>
            <person name="Land M."/>
            <person name="Hauser L."/>
            <person name="Jeffries C."/>
            <person name="Kyrpides N."/>
            <person name="Ivanova N."/>
            <person name="Mikhailova N."/>
            <person name="Wang A."/>
            <person name="Mouttaki H."/>
            <person name="He Z."/>
            <person name="Zhou J."/>
            <person name="Hemme C.L."/>
            <person name="Woyke T."/>
        </authorList>
    </citation>
    <scope>NUCLEOTIDE SEQUENCE [LARGE SCALE GENOMIC DNA]</scope>
    <source>
        <strain evidence="8">DSM 18485 / JCM 12961 / CGMCC 1.5033 / YUAN-3</strain>
    </source>
</reference>
<dbReference type="Gene3D" id="3.55.30.10">
    <property type="entry name" value="Hsp33 domain"/>
    <property type="match status" value="1"/>
</dbReference>
<dbReference type="PIRSF" id="PIRSF005261">
    <property type="entry name" value="Heat_shock_Hsp33"/>
    <property type="match status" value="1"/>
</dbReference>
<keyword evidence="3 6" id="KW-1015">Disulfide bond</keyword>
<dbReference type="GO" id="GO:0005737">
    <property type="term" value="C:cytoplasm"/>
    <property type="evidence" value="ECO:0007669"/>
    <property type="project" value="UniProtKB-SubCell"/>
</dbReference>
<proteinExistence type="inferred from homology"/>
<evidence type="ECO:0000256" key="6">
    <source>
        <dbReference type="HAMAP-Rule" id="MF_00117"/>
    </source>
</evidence>
<dbReference type="EMBL" id="CP002400">
    <property type="protein sequence ID" value="ADU26016.1"/>
    <property type="molecule type" value="Genomic_DNA"/>
</dbReference>
<dbReference type="KEGG" id="eha:Ethha_0431"/>